<dbReference type="PROSITE" id="PS52016">
    <property type="entry name" value="TONB_DEPENDENT_REC_3"/>
    <property type="match status" value="1"/>
</dbReference>
<keyword evidence="7 8" id="KW-0998">Cell outer membrane</keyword>
<feature type="chain" id="PRO_5045803362" evidence="10">
    <location>
        <begin position="26"/>
        <end position="981"/>
    </location>
</feature>
<evidence type="ECO:0000256" key="7">
    <source>
        <dbReference type="ARBA" id="ARBA00023237"/>
    </source>
</evidence>
<keyword evidence="6 8" id="KW-0472">Membrane</keyword>
<dbReference type="InterPro" id="IPR012910">
    <property type="entry name" value="Plug_dom"/>
</dbReference>
<dbReference type="InterPro" id="IPR000531">
    <property type="entry name" value="Beta-barrel_TonB"/>
</dbReference>
<feature type="signal peptide" evidence="10">
    <location>
        <begin position="1"/>
        <end position="25"/>
    </location>
</feature>
<feature type="domain" description="TonB-dependent receptor plug" evidence="12">
    <location>
        <begin position="57"/>
        <end position="165"/>
    </location>
</feature>
<dbReference type="InterPro" id="IPR037066">
    <property type="entry name" value="Plug_dom_sf"/>
</dbReference>
<dbReference type="Gene3D" id="2.40.170.20">
    <property type="entry name" value="TonB-dependent receptor, beta-barrel domain"/>
    <property type="match status" value="1"/>
</dbReference>
<reference evidence="13 14" key="1">
    <citation type="submission" date="2023-07" db="EMBL/GenBank/DDBJ databases">
        <title>Sorghum-associated microbial communities from plants grown in Nebraska, USA.</title>
        <authorList>
            <person name="Schachtman D."/>
        </authorList>
    </citation>
    <scope>NUCLEOTIDE SEQUENCE [LARGE SCALE GENOMIC DNA]</scope>
    <source>
        <strain evidence="13 14">DS2154</strain>
    </source>
</reference>
<evidence type="ECO:0000259" key="11">
    <source>
        <dbReference type="Pfam" id="PF00593"/>
    </source>
</evidence>
<dbReference type="InterPro" id="IPR039426">
    <property type="entry name" value="TonB-dep_rcpt-like"/>
</dbReference>
<evidence type="ECO:0000256" key="2">
    <source>
        <dbReference type="ARBA" id="ARBA00022448"/>
    </source>
</evidence>
<keyword evidence="5 9" id="KW-0798">TonB box</keyword>
<gene>
    <name evidence="13" type="ORF">J2800_000932</name>
</gene>
<name>A0ABU1MVM2_9CAUL</name>
<dbReference type="RefSeq" id="WP_310029555.1">
    <property type="nucleotide sequence ID" value="NZ_JAVDRL010000003.1"/>
</dbReference>
<dbReference type="PANTHER" id="PTHR47234">
    <property type="match status" value="1"/>
</dbReference>
<evidence type="ECO:0000256" key="5">
    <source>
        <dbReference type="ARBA" id="ARBA00023077"/>
    </source>
</evidence>
<comment type="caution">
    <text evidence="13">The sequence shown here is derived from an EMBL/GenBank/DDBJ whole genome shotgun (WGS) entry which is preliminary data.</text>
</comment>
<evidence type="ECO:0000256" key="8">
    <source>
        <dbReference type="PROSITE-ProRule" id="PRU01360"/>
    </source>
</evidence>
<organism evidence="13 14">
    <name type="scientific">Caulobacter rhizosphaerae</name>
    <dbReference type="NCBI Taxonomy" id="2010972"/>
    <lineage>
        <taxon>Bacteria</taxon>
        <taxon>Pseudomonadati</taxon>
        <taxon>Pseudomonadota</taxon>
        <taxon>Alphaproteobacteria</taxon>
        <taxon>Caulobacterales</taxon>
        <taxon>Caulobacteraceae</taxon>
        <taxon>Caulobacter</taxon>
    </lineage>
</organism>
<dbReference type="Proteomes" id="UP001262754">
    <property type="component" value="Unassembled WGS sequence"/>
</dbReference>
<evidence type="ECO:0000256" key="6">
    <source>
        <dbReference type="ARBA" id="ARBA00023136"/>
    </source>
</evidence>
<dbReference type="Pfam" id="PF00593">
    <property type="entry name" value="TonB_dep_Rec_b-barrel"/>
    <property type="match status" value="1"/>
</dbReference>
<proteinExistence type="inferred from homology"/>
<dbReference type="SUPFAM" id="SSF56935">
    <property type="entry name" value="Porins"/>
    <property type="match status" value="1"/>
</dbReference>
<keyword evidence="13" id="KW-0675">Receptor</keyword>
<dbReference type="PANTHER" id="PTHR47234:SF2">
    <property type="entry name" value="TONB-DEPENDENT RECEPTOR"/>
    <property type="match status" value="1"/>
</dbReference>
<dbReference type="InterPro" id="IPR036942">
    <property type="entry name" value="Beta-barrel_TonB_sf"/>
</dbReference>
<dbReference type="Gene3D" id="2.170.130.10">
    <property type="entry name" value="TonB-dependent receptor, plug domain"/>
    <property type="match status" value="1"/>
</dbReference>
<keyword evidence="14" id="KW-1185">Reference proteome</keyword>
<evidence type="ECO:0000313" key="14">
    <source>
        <dbReference type="Proteomes" id="UP001262754"/>
    </source>
</evidence>
<accession>A0ABU1MVM2</accession>
<keyword evidence="2 8" id="KW-0813">Transport</keyword>
<evidence type="ECO:0000256" key="4">
    <source>
        <dbReference type="ARBA" id="ARBA00022692"/>
    </source>
</evidence>
<feature type="domain" description="TonB-dependent receptor-like beta-barrel" evidence="11">
    <location>
        <begin position="401"/>
        <end position="943"/>
    </location>
</feature>
<dbReference type="Pfam" id="PF07715">
    <property type="entry name" value="Plug"/>
    <property type="match status" value="1"/>
</dbReference>
<keyword evidence="10" id="KW-0732">Signal</keyword>
<evidence type="ECO:0000259" key="12">
    <source>
        <dbReference type="Pfam" id="PF07715"/>
    </source>
</evidence>
<evidence type="ECO:0000256" key="9">
    <source>
        <dbReference type="RuleBase" id="RU003357"/>
    </source>
</evidence>
<keyword evidence="4 8" id="KW-0812">Transmembrane</keyword>
<comment type="subcellular location">
    <subcellularLocation>
        <location evidence="1 8">Cell outer membrane</location>
        <topology evidence="1 8">Multi-pass membrane protein</topology>
    </subcellularLocation>
</comment>
<evidence type="ECO:0000256" key="3">
    <source>
        <dbReference type="ARBA" id="ARBA00022452"/>
    </source>
</evidence>
<sequence>MTVSTKTAVYALGAILSMGAGPSLAQTTPAPAADQAAMVEEVVVTGSRIARRDYTSDTPIVTVGQQAVAASGAVTPEVALNQLPQVTPSAGASASFVARGGQASINLRGIGQQRTLVLVDGRRMQPSGADGSVDLNVIPNALIDNIEVITGGASATYGSDAIAGVVNLKLKRHFNGAQIDAQYGGNEHGDGATKSLTATLGSDFAEDRGNAFVSLGYSKRNPIRFTDRDWLRGQILSNGLESSIVNVVASNLPSQAAVNAVFAKYGVAPGTVSRSSQLSTNQDNTLFTQAGAVNYRGTTSGRYILFGGNVFSVAGDEFVAQTPMTRYNFVGHADYNVSDKVTAFVDGLFTTYKVTTNGPPATAGSSSGKPVTVPVTNPFIPSDLASILASRPNPTAPFTITQAGYAFGNRAEQDDYDVYQFTGGLRGKLDTADMTWEVYGTLGRSRYLATERNYQSIDAMNRLLAAPDGGASLCQGGFNPFGVQPLSKSCRDYIVRTAENLTVLKQQIVEANLQGHAFNLPAGEARFAVGADYRKNSYDFRPDALIQTGELANYLPIFASSGSDEVREVYGELLVPVLAGLPLVKQLDVDLGYRYSDYRTVGGVSTYKADFNWKVVGALGLRGGYARAIRAPSVGELYAASSQGQLTLGNPGLIGSGDPCDVRGAYRAAGSPIAAQVRALCIAQGVPTNLVDTFQNSNPRTPFVTSGNTALEPESTDTYSVGAVLRSTSSNPLLSRLSASVDYYSIKLSDAIGQVTNTVAASQCFNAAVNPTFANSNFYCGLLSRQSATGQLALIQNPQLNLGGYKTSGVDVAFDWSAPFEAFGLSEKLGTLSLNATVNYLIDFKIQTLPGGPTLDYAGSIGNTQIDVFATAHPIWKGAASAAWEVGPVRTALQWRYLGGMDNAANVGTGGTAHGVPSVSYFDLDAVWKVRSGLELRGGVANLADKAPPVLNDSIIGALQTEPYTYDIVGRRFYLAVKASF</sequence>
<evidence type="ECO:0000256" key="10">
    <source>
        <dbReference type="SAM" id="SignalP"/>
    </source>
</evidence>
<dbReference type="EMBL" id="JAVDRL010000003">
    <property type="protein sequence ID" value="MDR6530196.1"/>
    <property type="molecule type" value="Genomic_DNA"/>
</dbReference>
<keyword evidence="3 8" id="KW-1134">Transmembrane beta strand</keyword>
<evidence type="ECO:0000313" key="13">
    <source>
        <dbReference type="EMBL" id="MDR6530196.1"/>
    </source>
</evidence>
<protein>
    <submittedName>
        <fullName evidence="13">Outer membrane receptor protein involved in Fe transport</fullName>
    </submittedName>
</protein>
<evidence type="ECO:0000256" key="1">
    <source>
        <dbReference type="ARBA" id="ARBA00004571"/>
    </source>
</evidence>
<comment type="similarity">
    <text evidence="8 9">Belongs to the TonB-dependent receptor family.</text>
</comment>